<reference evidence="2 3" key="1">
    <citation type="journal article" date="2019" name="BMC Genomics">
        <title>Chromosome level assembly and comparative genome analysis confirm lager-brewing yeasts originated from a single hybridization.</title>
        <authorList>
            <person name="Salazar A.N."/>
            <person name="Gorter de Vries A.R."/>
            <person name="van den Broek M."/>
            <person name="Brouwers N."/>
            <person name="de la Torre Cortes P."/>
            <person name="Kuijpers N.G.A."/>
            <person name="Daran J.G."/>
            <person name="Abeel T."/>
        </authorList>
    </citation>
    <scope>NUCLEOTIDE SEQUENCE [LARGE SCALE GENOMIC DNA]</scope>
    <source>
        <strain evidence="2 3">CBS 1483</strain>
    </source>
</reference>
<evidence type="ECO:0000256" key="1">
    <source>
        <dbReference type="SAM" id="MobiDB-lite"/>
    </source>
</evidence>
<dbReference type="EMBL" id="CP049001">
    <property type="protein sequence ID" value="QID84137.1"/>
    <property type="molecule type" value="Genomic_DNA"/>
</dbReference>
<dbReference type="Proteomes" id="UP000501346">
    <property type="component" value="Chromosome SeIV-SeII"/>
</dbReference>
<name>A0A6C1E5Y8_SACPS</name>
<feature type="region of interest" description="Disordered" evidence="1">
    <location>
        <begin position="30"/>
        <end position="53"/>
    </location>
</feature>
<evidence type="ECO:0000313" key="3">
    <source>
        <dbReference type="Proteomes" id="UP000501346"/>
    </source>
</evidence>
<dbReference type="Pfam" id="PF08642">
    <property type="entry name" value="Rxt3"/>
    <property type="match status" value="1"/>
</dbReference>
<gene>
    <name evidence="2" type="primary">RXT3_2</name>
    <name evidence="2" type="ORF">GRS66_006628</name>
</gene>
<protein>
    <submittedName>
        <fullName evidence="2">Transcriptional regulatory protein rxt3</fullName>
    </submittedName>
</protein>
<feature type="compositionally biased region" description="Polar residues" evidence="1">
    <location>
        <begin position="43"/>
        <end position="53"/>
    </location>
</feature>
<dbReference type="OrthoDB" id="3596986at2759"/>
<dbReference type="InterPro" id="IPR013951">
    <property type="entry name" value="Rxt3"/>
</dbReference>
<proteinExistence type="predicted"/>
<accession>A0A6C1E5Y8</accession>
<sequence length="297" mass="33831">MSVSEQDPNRAYRETQSQIYRLQETLLNSARAKNLQEEERQENNSQPLDQYGNSQELATSGVSAFNAPEVDSQSVLTFTAEKYPKEPKNLGTLYYNRFKEGSFREDSTSYSERHKFPYNLYDRTLPPPFLPAIGIDKINNIVMLKITYEDVQASLDNLESPRARNNEIWGCDIYSDDSDPILVLRHCGFKPVASPGNSFPKLRRTPANMANQDSVIGNLPLLTGTPFDLEVELLLLPTLQKYPSVKRFGITSREWGSEDTVLHDGISYGIYSIAIKQRLDSNRPHEPNGYIKNLKWT</sequence>
<keyword evidence="3" id="KW-1185">Reference proteome</keyword>
<evidence type="ECO:0000313" key="2">
    <source>
        <dbReference type="EMBL" id="QID84137.1"/>
    </source>
</evidence>
<organism evidence="2 3">
    <name type="scientific">Saccharomyces pastorianus</name>
    <name type="common">Lager yeast</name>
    <name type="synonym">Saccharomyces cerevisiae x Saccharomyces eubayanus</name>
    <dbReference type="NCBI Taxonomy" id="27292"/>
    <lineage>
        <taxon>Eukaryota</taxon>
        <taxon>Fungi</taxon>
        <taxon>Dikarya</taxon>
        <taxon>Ascomycota</taxon>
        <taxon>Saccharomycotina</taxon>
        <taxon>Saccharomycetes</taxon>
        <taxon>Saccharomycetales</taxon>
        <taxon>Saccharomycetaceae</taxon>
        <taxon>Saccharomyces</taxon>
    </lineage>
</organism>
<dbReference type="AlphaFoldDB" id="A0A6C1E5Y8"/>